<evidence type="ECO:0000313" key="2">
    <source>
        <dbReference type="Proteomes" id="UP001433508"/>
    </source>
</evidence>
<keyword evidence="2" id="KW-1185">Reference proteome</keyword>
<accession>A0ACC3SRJ4</accession>
<sequence length="128" mass="14484">MGLHVSDHGPCAVRQSLQRYIVQCAESKDPQFFAIVDRISRKVTGYVSLPRIDPANSVIQIENVMFTKGIRQGLCRRGDNNHWAFLRRGNVLGGCEQEAANLRWPLEPSPRSLSAMTMRYGGIRTKFH</sequence>
<comment type="caution">
    <text evidence="1">The sequence shown here is derived from an EMBL/GenBank/DDBJ whole genome shotgun (WGS) entry which is preliminary data.</text>
</comment>
<proteinExistence type="predicted"/>
<protein>
    <submittedName>
        <fullName evidence="1">Uncharacterized protein</fullName>
    </submittedName>
</protein>
<reference evidence="2" key="1">
    <citation type="journal article" date="2024" name="Front. Bioeng. Biotechnol.">
        <title>Genome-scale model development and genomic sequencing of the oleaginous clade Lipomyces.</title>
        <authorList>
            <person name="Czajka J.J."/>
            <person name="Han Y."/>
            <person name="Kim J."/>
            <person name="Mondo S.J."/>
            <person name="Hofstad B.A."/>
            <person name="Robles A."/>
            <person name="Haridas S."/>
            <person name="Riley R."/>
            <person name="LaButti K."/>
            <person name="Pangilinan J."/>
            <person name="Andreopoulos W."/>
            <person name="Lipzen A."/>
            <person name="Yan J."/>
            <person name="Wang M."/>
            <person name="Ng V."/>
            <person name="Grigoriev I.V."/>
            <person name="Spatafora J.W."/>
            <person name="Magnuson J.K."/>
            <person name="Baker S.E."/>
            <person name="Pomraning K.R."/>
        </authorList>
    </citation>
    <scope>NUCLEOTIDE SEQUENCE [LARGE SCALE GENOMIC DNA]</scope>
    <source>
        <strain evidence="2">CBS 7786</strain>
    </source>
</reference>
<evidence type="ECO:0000313" key="1">
    <source>
        <dbReference type="EMBL" id="KAK9234237.1"/>
    </source>
</evidence>
<name>A0ACC3SRJ4_LIPKO</name>
<dbReference type="Proteomes" id="UP001433508">
    <property type="component" value="Unassembled WGS sequence"/>
</dbReference>
<organism evidence="1 2">
    <name type="scientific">Lipomyces kononenkoae</name>
    <name type="common">Yeast</name>
    <dbReference type="NCBI Taxonomy" id="34357"/>
    <lineage>
        <taxon>Eukaryota</taxon>
        <taxon>Fungi</taxon>
        <taxon>Dikarya</taxon>
        <taxon>Ascomycota</taxon>
        <taxon>Saccharomycotina</taxon>
        <taxon>Lipomycetes</taxon>
        <taxon>Lipomycetales</taxon>
        <taxon>Lipomycetaceae</taxon>
        <taxon>Lipomyces</taxon>
    </lineage>
</organism>
<dbReference type="EMBL" id="MU971497">
    <property type="protein sequence ID" value="KAK9234237.1"/>
    <property type="molecule type" value="Genomic_DNA"/>
</dbReference>
<gene>
    <name evidence="1" type="ORF">V1525DRAFT_413719</name>
</gene>